<keyword evidence="2" id="KW-0645">Protease</keyword>
<keyword evidence="3" id="KW-0064">Aspartyl protease</keyword>
<organism evidence="5 6">
    <name type="scientific">Legionella oakridgensis</name>
    <dbReference type="NCBI Taxonomy" id="29423"/>
    <lineage>
        <taxon>Bacteria</taxon>
        <taxon>Pseudomonadati</taxon>
        <taxon>Pseudomonadota</taxon>
        <taxon>Gammaproteobacteria</taxon>
        <taxon>Legionellales</taxon>
        <taxon>Legionellaceae</taxon>
        <taxon>Legionella</taxon>
    </lineage>
</organism>
<dbReference type="InterPro" id="IPR023430">
    <property type="entry name" value="Pept_HybD-like_dom_sf"/>
</dbReference>
<dbReference type="Pfam" id="PF01750">
    <property type="entry name" value="HycI"/>
    <property type="match status" value="1"/>
</dbReference>
<evidence type="ECO:0000256" key="1">
    <source>
        <dbReference type="ARBA" id="ARBA00006814"/>
    </source>
</evidence>
<evidence type="ECO:0000256" key="3">
    <source>
        <dbReference type="ARBA" id="ARBA00022750"/>
    </source>
</evidence>
<comment type="caution">
    <text evidence="5">The sequence shown here is derived from an EMBL/GenBank/DDBJ whole genome shotgun (WGS) entry which is preliminary data.</text>
</comment>
<dbReference type="AlphaFoldDB" id="A0A0W0XJ18"/>
<dbReference type="NCBIfam" id="TIGR00072">
    <property type="entry name" value="hydrog_prot"/>
    <property type="match status" value="1"/>
</dbReference>
<dbReference type="Gene3D" id="3.40.50.1450">
    <property type="entry name" value="HybD-like"/>
    <property type="match status" value="1"/>
</dbReference>
<dbReference type="PANTHER" id="PTHR30302:SF1">
    <property type="entry name" value="HYDROGENASE 2 MATURATION PROTEASE"/>
    <property type="match status" value="1"/>
</dbReference>
<accession>A0A0W0XJ18</accession>
<dbReference type="RefSeq" id="WP_025386398.1">
    <property type="nucleotide sequence ID" value="NZ_LCUA01000010.1"/>
</dbReference>
<dbReference type="PATRIC" id="fig|29423.5.peg.99"/>
<dbReference type="GO" id="GO:0004190">
    <property type="term" value="F:aspartic-type endopeptidase activity"/>
    <property type="evidence" value="ECO:0007669"/>
    <property type="project" value="UniProtKB-KW"/>
</dbReference>
<gene>
    <name evidence="5" type="primary">vhtD</name>
    <name evidence="5" type="ORF">Loak_0094</name>
</gene>
<evidence type="ECO:0000256" key="2">
    <source>
        <dbReference type="ARBA" id="ARBA00022670"/>
    </source>
</evidence>
<dbReference type="SUPFAM" id="SSF53163">
    <property type="entry name" value="HybD-like"/>
    <property type="match status" value="1"/>
</dbReference>
<dbReference type="CDD" id="cd00518">
    <property type="entry name" value="H2MP"/>
    <property type="match status" value="1"/>
</dbReference>
<protein>
    <submittedName>
        <fullName evidence="5">Hydrogenase expression/formation protein</fullName>
    </submittedName>
</protein>
<dbReference type="EMBL" id="LNYP01000002">
    <property type="protein sequence ID" value="KTD44583.1"/>
    <property type="molecule type" value="Genomic_DNA"/>
</dbReference>
<name>A0A0W0XJ18_9GAMM</name>
<dbReference type="Proteomes" id="UP000054858">
    <property type="component" value="Unassembled WGS sequence"/>
</dbReference>
<keyword evidence="4" id="KW-0378">Hydrolase</keyword>
<dbReference type="PANTHER" id="PTHR30302">
    <property type="entry name" value="HYDROGENASE 1 MATURATION PROTEASE"/>
    <property type="match status" value="1"/>
</dbReference>
<evidence type="ECO:0000313" key="6">
    <source>
        <dbReference type="Proteomes" id="UP000054858"/>
    </source>
</evidence>
<evidence type="ECO:0000313" key="5">
    <source>
        <dbReference type="EMBL" id="KTD44583.1"/>
    </source>
</evidence>
<evidence type="ECO:0000256" key="4">
    <source>
        <dbReference type="ARBA" id="ARBA00022801"/>
    </source>
</evidence>
<sequence>MTVVRVFGIGSPFGDDQLGWEVIKLLQQRERLCHLLSKGLTLMWADRPGLRLLEWMRGVNTMILIDAVKTGAAVGTCYRFLQDECSMLSNGLSTHGIGLAEAIDIARALHELPEKLIIYGMEIAEVEGNFHLTAPVTQALLPLAIRVEQEIMDLFNE</sequence>
<proteinExistence type="inferred from homology"/>
<comment type="similarity">
    <text evidence="1">Belongs to the peptidase A31 family.</text>
</comment>
<dbReference type="InterPro" id="IPR000671">
    <property type="entry name" value="Peptidase_A31"/>
</dbReference>
<reference evidence="5 6" key="1">
    <citation type="submission" date="2015-11" db="EMBL/GenBank/DDBJ databases">
        <title>Genomic analysis of 38 Legionella species identifies large and diverse effector repertoires.</title>
        <authorList>
            <person name="Burstein D."/>
            <person name="Amaro F."/>
            <person name="Zusman T."/>
            <person name="Lifshitz Z."/>
            <person name="Cohen O."/>
            <person name="Gilbert J.A."/>
            <person name="Pupko T."/>
            <person name="Shuman H.A."/>
            <person name="Segal G."/>
        </authorList>
    </citation>
    <scope>NUCLEOTIDE SEQUENCE [LARGE SCALE GENOMIC DNA]</scope>
    <source>
        <strain evidence="5 6">Oak Ridge-10</strain>
    </source>
</reference>
<dbReference type="GO" id="GO:0008047">
    <property type="term" value="F:enzyme activator activity"/>
    <property type="evidence" value="ECO:0007669"/>
    <property type="project" value="InterPro"/>
</dbReference>
<dbReference type="GO" id="GO:0016485">
    <property type="term" value="P:protein processing"/>
    <property type="evidence" value="ECO:0007669"/>
    <property type="project" value="TreeGrafter"/>
</dbReference>